<organism evidence="2 3">
    <name type="scientific">Plasmodium ovale wallikeri</name>
    <dbReference type="NCBI Taxonomy" id="864142"/>
    <lineage>
        <taxon>Eukaryota</taxon>
        <taxon>Sar</taxon>
        <taxon>Alveolata</taxon>
        <taxon>Apicomplexa</taxon>
        <taxon>Aconoidasida</taxon>
        <taxon>Haemosporida</taxon>
        <taxon>Plasmodiidae</taxon>
        <taxon>Plasmodium</taxon>
        <taxon>Plasmodium (Plasmodium)</taxon>
    </lineage>
</organism>
<sequence length="113" mass="13344">MCVDVAREKASIILRVARSKAVLYHCTDVTNVCMCMHMYAYVCAPRKRAKMCMRSSWREEPHELEVESVFSVREQCTRYIPKAECPRREKDIISPKRPPPSPAYHRKIVFRKR</sequence>
<proteinExistence type="predicted"/>
<reference evidence="3" key="2">
    <citation type="submission" date="2016-05" db="EMBL/GenBank/DDBJ databases">
        <authorList>
            <person name="Naeem Raeece"/>
        </authorList>
    </citation>
    <scope>NUCLEOTIDE SEQUENCE [LARGE SCALE GENOMIC DNA]</scope>
</reference>
<name>A0A1A8YXP9_PLAOA</name>
<evidence type="ECO:0000313" key="3">
    <source>
        <dbReference type="Proteomes" id="UP000078550"/>
    </source>
</evidence>
<reference evidence="2" key="1">
    <citation type="submission" date="2016-05" db="EMBL/GenBank/DDBJ databases">
        <authorList>
            <person name="Lavstsen T."/>
            <person name="Jespersen J.S."/>
        </authorList>
    </citation>
    <scope>NUCLEOTIDE SEQUENCE [LARGE SCALE GENOMIC DNA]</scope>
</reference>
<evidence type="ECO:0000313" key="2">
    <source>
        <dbReference type="EMBL" id="SBT36230.1"/>
    </source>
</evidence>
<accession>A0A1A8YXP9</accession>
<reference evidence="4" key="3">
    <citation type="submission" date="2016-05" db="EMBL/GenBank/DDBJ databases">
        <authorList>
            <person name="Naeem R."/>
        </authorList>
    </citation>
    <scope>NUCLEOTIDE SEQUENCE [LARGE SCALE GENOMIC DNA]</scope>
</reference>
<evidence type="ECO:0000313" key="1">
    <source>
        <dbReference type="EMBL" id="SBT35820.1"/>
    </source>
</evidence>
<protein>
    <submittedName>
        <fullName evidence="2">Uncharacterized protein</fullName>
    </submittedName>
</protein>
<evidence type="ECO:0000313" key="4">
    <source>
        <dbReference type="Proteomes" id="UP000078555"/>
    </source>
</evidence>
<dbReference type="AlphaFoldDB" id="A0A1A8YXP9"/>
<keyword evidence="4" id="KW-1185">Reference proteome</keyword>
<gene>
    <name evidence="1" type="ORF">POVWA1_029370</name>
    <name evidence="2" type="ORF">POVWA2_029110</name>
</gene>
<dbReference type="Proteomes" id="UP000078550">
    <property type="component" value="Unassembled WGS sequence"/>
</dbReference>
<dbReference type="Proteomes" id="UP000078555">
    <property type="component" value="Unassembled WGS sequence"/>
</dbReference>
<dbReference type="EMBL" id="FLRE01000114">
    <property type="protein sequence ID" value="SBT36230.1"/>
    <property type="molecule type" value="Genomic_DNA"/>
</dbReference>
<dbReference type="EMBL" id="FLRD01000086">
    <property type="protein sequence ID" value="SBT35820.1"/>
    <property type="molecule type" value="Genomic_DNA"/>
</dbReference>